<dbReference type="InterPro" id="IPR005471">
    <property type="entry name" value="Tscrpt_reg_IclR_N"/>
</dbReference>
<dbReference type="SUPFAM" id="SSF55781">
    <property type="entry name" value="GAF domain-like"/>
    <property type="match status" value="1"/>
</dbReference>
<evidence type="ECO:0000313" key="4">
    <source>
        <dbReference type="EMBL" id="RJF91197.1"/>
    </source>
</evidence>
<dbReference type="PANTHER" id="PTHR30136:SF35">
    <property type="entry name" value="HTH-TYPE TRANSCRIPTIONAL REGULATOR RV1719"/>
    <property type="match status" value="1"/>
</dbReference>
<comment type="caution">
    <text evidence="4">The sequence shown here is derived from an EMBL/GenBank/DDBJ whole genome shotgun (WGS) entry which is preliminary data.</text>
</comment>
<dbReference type="AlphaFoldDB" id="A0A418WMH6"/>
<proteinExistence type="predicted"/>
<keyword evidence="1" id="KW-0805">Transcription regulation</keyword>
<accession>A0A418WMH6</accession>
<name>A0A418WMH6_9SPHN</name>
<protein>
    <submittedName>
        <fullName evidence="4">IclR family transcriptional regulator</fullName>
    </submittedName>
</protein>
<keyword evidence="5" id="KW-1185">Reference proteome</keyword>
<dbReference type="OrthoDB" id="1634354at2"/>
<dbReference type="EMBL" id="QYUM01000003">
    <property type="protein sequence ID" value="RJF91197.1"/>
    <property type="molecule type" value="Genomic_DNA"/>
</dbReference>
<dbReference type="Gene3D" id="1.10.10.10">
    <property type="entry name" value="Winged helix-like DNA-binding domain superfamily/Winged helix DNA-binding domain"/>
    <property type="match status" value="1"/>
</dbReference>
<dbReference type="SUPFAM" id="SSF46785">
    <property type="entry name" value="Winged helix' DNA-binding domain"/>
    <property type="match status" value="1"/>
</dbReference>
<dbReference type="InterPro" id="IPR050707">
    <property type="entry name" value="HTH_MetabolicPath_Reg"/>
</dbReference>
<dbReference type="InterPro" id="IPR029016">
    <property type="entry name" value="GAF-like_dom_sf"/>
</dbReference>
<dbReference type="Proteomes" id="UP000286100">
    <property type="component" value="Unassembled WGS sequence"/>
</dbReference>
<dbReference type="GO" id="GO:0003677">
    <property type="term" value="F:DNA binding"/>
    <property type="evidence" value="ECO:0007669"/>
    <property type="project" value="InterPro"/>
</dbReference>
<dbReference type="Gene3D" id="3.30.450.40">
    <property type="match status" value="1"/>
</dbReference>
<evidence type="ECO:0000256" key="1">
    <source>
        <dbReference type="ARBA" id="ARBA00023015"/>
    </source>
</evidence>
<reference evidence="4 5" key="1">
    <citation type="submission" date="2018-09" db="EMBL/GenBank/DDBJ databases">
        <authorList>
            <person name="Zhu H."/>
        </authorList>
    </citation>
    <scope>NUCLEOTIDE SEQUENCE [LARGE SCALE GENOMIC DNA]</scope>
    <source>
        <strain evidence="4 5">K2R01-6</strain>
    </source>
</reference>
<dbReference type="GO" id="GO:0045892">
    <property type="term" value="P:negative regulation of DNA-templated transcription"/>
    <property type="evidence" value="ECO:0007669"/>
    <property type="project" value="TreeGrafter"/>
</dbReference>
<dbReference type="RefSeq" id="WP_119763071.1">
    <property type="nucleotide sequence ID" value="NZ_QYUM01000003.1"/>
</dbReference>
<gene>
    <name evidence="4" type="ORF">D3876_13840</name>
</gene>
<dbReference type="InterPro" id="IPR036390">
    <property type="entry name" value="WH_DNA-bd_sf"/>
</dbReference>
<feature type="domain" description="HTH iclR-type" evidence="3">
    <location>
        <begin position="13"/>
        <end position="62"/>
    </location>
</feature>
<keyword evidence="2" id="KW-0804">Transcription</keyword>
<dbReference type="PANTHER" id="PTHR30136">
    <property type="entry name" value="HELIX-TURN-HELIX TRANSCRIPTIONAL REGULATOR, ICLR FAMILY"/>
    <property type="match status" value="1"/>
</dbReference>
<organism evidence="4 5">
    <name type="scientific">Sphingomonas cavernae</name>
    <dbReference type="NCBI Taxonomy" id="2320861"/>
    <lineage>
        <taxon>Bacteria</taxon>
        <taxon>Pseudomonadati</taxon>
        <taxon>Pseudomonadota</taxon>
        <taxon>Alphaproteobacteria</taxon>
        <taxon>Sphingomonadales</taxon>
        <taxon>Sphingomonadaceae</taxon>
        <taxon>Sphingomonas</taxon>
    </lineage>
</organism>
<evidence type="ECO:0000313" key="5">
    <source>
        <dbReference type="Proteomes" id="UP000286100"/>
    </source>
</evidence>
<evidence type="ECO:0000259" key="3">
    <source>
        <dbReference type="Pfam" id="PF09339"/>
    </source>
</evidence>
<sequence>MGLVESNKAKIAKRVIEVLEFFDDEHPQATVMDIVRRFDRPQSSTSELLSSLVDLGLLYKDPCSRSYSPTPRAAMLGCSTQPGMIRDGRLTGLIDRLSAQTGLGVAVFGMVGLKTQIYSWRAGTRTVRTSGSAGFCGGQQEHLSDCAAGWLLLSTVAQPRRDGMIRRLNAEASPERKFAFADMAACVQQCREVGHASGVAGFGSIADATAILLPGLPENQPLAVGFVYEPSEQIDPSTLLRSLTDAVARCVDEQNAAPASVQPLFHAARHPQLEKKHG</sequence>
<evidence type="ECO:0000256" key="2">
    <source>
        <dbReference type="ARBA" id="ARBA00023163"/>
    </source>
</evidence>
<dbReference type="InterPro" id="IPR036388">
    <property type="entry name" value="WH-like_DNA-bd_sf"/>
</dbReference>
<dbReference type="GO" id="GO:0003700">
    <property type="term" value="F:DNA-binding transcription factor activity"/>
    <property type="evidence" value="ECO:0007669"/>
    <property type="project" value="TreeGrafter"/>
</dbReference>
<dbReference type="Pfam" id="PF09339">
    <property type="entry name" value="HTH_IclR"/>
    <property type="match status" value="1"/>
</dbReference>